<feature type="compositionally biased region" description="Polar residues" evidence="2">
    <location>
        <begin position="142"/>
        <end position="151"/>
    </location>
</feature>
<keyword evidence="3" id="KW-1133">Transmembrane helix</keyword>
<evidence type="ECO:0000256" key="3">
    <source>
        <dbReference type="SAM" id="Phobius"/>
    </source>
</evidence>
<feature type="coiled-coil region" evidence="1">
    <location>
        <begin position="185"/>
        <end position="244"/>
    </location>
</feature>
<name>A0AAD6XZD1_9AGAR</name>
<feature type="compositionally biased region" description="Low complexity" evidence="2">
    <location>
        <begin position="295"/>
        <end position="311"/>
    </location>
</feature>
<keyword evidence="3" id="KW-0472">Membrane</keyword>
<protein>
    <submittedName>
        <fullName evidence="4">Uncharacterized protein</fullName>
    </submittedName>
</protein>
<sequence length="732" mass="80812">MLANDTITPRPRPPAQIRRSSTRLALGASPPPPYAAGILSENGKVPFPNYLGSPLPATLQMVGLHSEPTSPAQEDTSIENHDWLNERSREELAELLLKADDLIKERESELGLTSAVYQTLHDRNVTLKNKHDALVARIPSTPRGSPPQSHISFPEGLHSTEASDDSARVYIKRRSRRISVSPADISLLSDQNAELRLKLETLQAEAMTNESSSRRALRQLEREIQGLHDELDRTRAMSEQLEKKVEVGAEHMIEEIFKKKREHEAQVLAMRKAARTSAADSQVRDFAPAGFFSKSALSPSSSSELNSEDASYGSEPGFEHPQQHEIVAQLLAKIQELEETNVNIIRQQSETTDKLQAVQRETESISRVYECFSAENGVEWEVVDDDGLKSPHEGTIRFKSFRRSLEAEHDAEHDAEYNAETFLSAMPRKPRKSVLDLFAAANDAGSSNLAVPSREPSTELSPLRFDSISSQSDYSTVSSFAGRPSLQAELGDDVLEGGMDPFLQRSSLYDLSFSISPSPSPSPSPSLTALRSLRGRVSDARASRDTDCSTPITNALQLSVEPPSPSDADGSEAGSVRQRNQDRVRRMSETLSLRSNRWVGGRFSAAPVRAPSPFMESTPRPSTISLPQRLSTALDVVMENFGRPTAHLDVDVDRSASPTPTPSPSSTALADTSVVDENAPKKQKQTLVRLVLEVWLWLQFAIIILVFLWAMAKRGPKSVLVEAERRAVVKRR</sequence>
<evidence type="ECO:0000256" key="1">
    <source>
        <dbReference type="SAM" id="Coils"/>
    </source>
</evidence>
<accession>A0AAD6XZD1</accession>
<feature type="transmembrane region" description="Helical" evidence="3">
    <location>
        <begin position="694"/>
        <end position="712"/>
    </location>
</feature>
<dbReference type="EMBL" id="JARJCN010000008">
    <property type="protein sequence ID" value="KAJ7098768.1"/>
    <property type="molecule type" value="Genomic_DNA"/>
</dbReference>
<comment type="caution">
    <text evidence="4">The sequence shown here is derived from an EMBL/GenBank/DDBJ whole genome shotgun (WGS) entry which is preliminary data.</text>
</comment>
<feature type="region of interest" description="Disordered" evidence="2">
    <location>
        <begin position="139"/>
        <end position="160"/>
    </location>
</feature>
<reference evidence="4" key="1">
    <citation type="submission" date="2023-03" db="EMBL/GenBank/DDBJ databases">
        <title>Massive genome expansion in bonnet fungi (Mycena s.s.) driven by repeated elements and novel gene families across ecological guilds.</title>
        <authorList>
            <consortium name="Lawrence Berkeley National Laboratory"/>
            <person name="Harder C.B."/>
            <person name="Miyauchi S."/>
            <person name="Viragh M."/>
            <person name="Kuo A."/>
            <person name="Thoen E."/>
            <person name="Andreopoulos B."/>
            <person name="Lu D."/>
            <person name="Skrede I."/>
            <person name="Drula E."/>
            <person name="Henrissat B."/>
            <person name="Morin E."/>
            <person name="Kohler A."/>
            <person name="Barry K."/>
            <person name="LaButti K."/>
            <person name="Morin E."/>
            <person name="Salamov A."/>
            <person name="Lipzen A."/>
            <person name="Mereny Z."/>
            <person name="Hegedus B."/>
            <person name="Baldrian P."/>
            <person name="Stursova M."/>
            <person name="Weitz H."/>
            <person name="Taylor A."/>
            <person name="Grigoriev I.V."/>
            <person name="Nagy L.G."/>
            <person name="Martin F."/>
            <person name="Kauserud H."/>
        </authorList>
    </citation>
    <scope>NUCLEOTIDE SEQUENCE</scope>
    <source>
        <strain evidence="4">CBHHK173m</strain>
    </source>
</reference>
<feature type="region of interest" description="Disordered" evidence="2">
    <location>
        <begin position="1"/>
        <end position="32"/>
    </location>
</feature>
<feature type="region of interest" description="Disordered" evidence="2">
    <location>
        <begin position="535"/>
        <end position="586"/>
    </location>
</feature>
<keyword evidence="5" id="KW-1185">Reference proteome</keyword>
<feature type="compositionally biased region" description="Basic and acidic residues" evidence="2">
    <location>
        <begin position="536"/>
        <end position="547"/>
    </location>
</feature>
<feature type="compositionally biased region" description="Low complexity" evidence="2">
    <location>
        <begin position="664"/>
        <end position="673"/>
    </location>
</feature>
<proteinExistence type="predicted"/>
<dbReference type="Proteomes" id="UP001222325">
    <property type="component" value="Unassembled WGS sequence"/>
</dbReference>
<keyword evidence="1" id="KW-0175">Coiled coil</keyword>
<dbReference type="AlphaFoldDB" id="A0AAD6XZD1"/>
<gene>
    <name evidence="4" type="ORF">B0H15DRAFT_901368</name>
</gene>
<evidence type="ECO:0000256" key="2">
    <source>
        <dbReference type="SAM" id="MobiDB-lite"/>
    </source>
</evidence>
<evidence type="ECO:0000313" key="5">
    <source>
        <dbReference type="Proteomes" id="UP001222325"/>
    </source>
</evidence>
<feature type="region of interest" description="Disordered" evidence="2">
    <location>
        <begin position="295"/>
        <end position="319"/>
    </location>
</feature>
<keyword evidence="3" id="KW-0812">Transmembrane</keyword>
<evidence type="ECO:0000313" key="4">
    <source>
        <dbReference type="EMBL" id="KAJ7098768.1"/>
    </source>
</evidence>
<organism evidence="4 5">
    <name type="scientific">Mycena belliarum</name>
    <dbReference type="NCBI Taxonomy" id="1033014"/>
    <lineage>
        <taxon>Eukaryota</taxon>
        <taxon>Fungi</taxon>
        <taxon>Dikarya</taxon>
        <taxon>Basidiomycota</taxon>
        <taxon>Agaricomycotina</taxon>
        <taxon>Agaricomycetes</taxon>
        <taxon>Agaricomycetidae</taxon>
        <taxon>Agaricales</taxon>
        <taxon>Marasmiineae</taxon>
        <taxon>Mycenaceae</taxon>
        <taxon>Mycena</taxon>
    </lineage>
</organism>
<feature type="compositionally biased region" description="Polar residues" evidence="2">
    <location>
        <begin position="548"/>
        <end position="557"/>
    </location>
</feature>
<feature type="region of interest" description="Disordered" evidence="2">
    <location>
        <begin position="648"/>
        <end position="673"/>
    </location>
</feature>